<dbReference type="Proteomes" id="UP000291933">
    <property type="component" value="Unassembled WGS sequence"/>
</dbReference>
<dbReference type="AlphaFoldDB" id="A0A4Q9KHT2"/>
<evidence type="ECO:0000313" key="2">
    <source>
        <dbReference type="EMBL" id="TBT92172.1"/>
    </source>
</evidence>
<gene>
    <name evidence="2" type="ORF">ET996_13320</name>
</gene>
<protein>
    <recommendedName>
        <fullName evidence="1">Zinc finger FPG/IleRS-type domain-containing protein</fullName>
    </recommendedName>
</protein>
<comment type="caution">
    <text evidence="2">The sequence shown here is derived from an EMBL/GenBank/DDBJ whole genome shotgun (WGS) entry which is preliminary data.</text>
</comment>
<evidence type="ECO:0000259" key="1">
    <source>
        <dbReference type="Pfam" id="PF06827"/>
    </source>
</evidence>
<accession>A0A4Q9KHT2</accession>
<feature type="domain" description="Zinc finger FPG/IleRS-type" evidence="1">
    <location>
        <begin position="5"/>
        <end position="24"/>
    </location>
</feature>
<dbReference type="InterPro" id="IPR010663">
    <property type="entry name" value="Znf_FPG/IleRS"/>
</dbReference>
<sequence>MDPRRPFRALKSAGRTLYWCPHCQA</sequence>
<proteinExistence type="predicted"/>
<reference evidence="2 3" key="1">
    <citation type="submission" date="2019-01" db="EMBL/GenBank/DDBJ databases">
        <title>Lactibacter flavus gen. nov., sp. nov., a novel bacterium of the family Propionibacteriaceae isolated from raw milk and dairy products.</title>
        <authorList>
            <person name="Huptas C."/>
            <person name="Wenning M."/>
            <person name="Breitenwieser F."/>
            <person name="Doll E."/>
            <person name="Von Neubeck M."/>
            <person name="Busse H.-J."/>
            <person name="Scherer S."/>
        </authorList>
    </citation>
    <scope>NUCLEOTIDE SEQUENCE [LARGE SCALE GENOMIC DNA]</scope>
    <source>
        <strain evidence="3">DSM 22130 / JCM 15804 / WR061</strain>
    </source>
</reference>
<dbReference type="Pfam" id="PF06827">
    <property type="entry name" value="zf-FPG_IleRS"/>
    <property type="match status" value="1"/>
</dbReference>
<evidence type="ECO:0000313" key="3">
    <source>
        <dbReference type="Proteomes" id="UP000291933"/>
    </source>
</evidence>
<keyword evidence="3" id="KW-1185">Reference proteome</keyword>
<name>A0A4Q9KHT2_PROTD</name>
<dbReference type="EMBL" id="SDMR01000022">
    <property type="protein sequence ID" value="TBT92172.1"/>
    <property type="molecule type" value="Genomic_DNA"/>
</dbReference>
<organism evidence="2 3">
    <name type="scientific">Propioniciclava tarda</name>
    <dbReference type="NCBI Taxonomy" id="433330"/>
    <lineage>
        <taxon>Bacteria</taxon>
        <taxon>Bacillati</taxon>
        <taxon>Actinomycetota</taxon>
        <taxon>Actinomycetes</taxon>
        <taxon>Propionibacteriales</taxon>
        <taxon>Propionibacteriaceae</taxon>
        <taxon>Propioniciclava</taxon>
    </lineage>
</organism>